<keyword evidence="3" id="KW-1185">Reference proteome</keyword>
<gene>
    <name evidence="2" type="ORF">MAM_07907</name>
</gene>
<feature type="compositionally biased region" description="Basic and acidic residues" evidence="1">
    <location>
        <begin position="66"/>
        <end position="75"/>
    </location>
</feature>
<reference evidence="2 3" key="1">
    <citation type="journal article" date="2014" name="Proc. Natl. Acad. Sci. U.S.A.">
        <title>Trajectory and genomic determinants of fungal-pathogen speciation and host adaptation.</title>
        <authorList>
            <person name="Hu X."/>
            <person name="Xiao G."/>
            <person name="Zheng P."/>
            <person name="Shang Y."/>
            <person name="Su Y."/>
            <person name="Zhang X."/>
            <person name="Liu X."/>
            <person name="Zhan S."/>
            <person name="St Leger R.J."/>
            <person name="Wang C."/>
        </authorList>
    </citation>
    <scope>NUCLEOTIDE SEQUENCE [LARGE SCALE GENOMIC DNA]</scope>
    <source>
        <strain evidence="2 3">ARSEF 1941</strain>
    </source>
</reference>
<feature type="compositionally biased region" description="Basic and acidic residues" evidence="1">
    <location>
        <begin position="850"/>
        <end position="861"/>
    </location>
</feature>
<evidence type="ECO:0008006" key="4">
    <source>
        <dbReference type="Google" id="ProtNLM"/>
    </source>
</evidence>
<evidence type="ECO:0000313" key="2">
    <source>
        <dbReference type="EMBL" id="KHN94271.1"/>
    </source>
</evidence>
<feature type="compositionally biased region" description="Polar residues" evidence="1">
    <location>
        <begin position="902"/>
        <end position="911"/>
    </location>
</feature>
<feature type="compositionally biased region" description="Polar residues" evidence="1">
    <location>
        <begin position="47"/>
        <end position="60"/>
    </location>
</feature>
<feature type="compositionally biased region" description="Basic residues" evidence="1">
    <location>
        <begin position="1"/>
        <end position="10"/>
    </location>
</feature>
<feature type="compositionally biased region" description="Polar residues" evidence="1">
    <location>
        <begin position="560"/>
        <end position="572"/>
    </location>
</feature>
<accession>A0A0B2WEL7</accession>
<feature type="compositionally biased region" description="Low complexity" evidence="1">
    <location>
        <begin position="540"/>
        <end position="559"/>
    </location>
</feature>
<dbReference type="HOGENOM" id="CLU_277865_0_0_1"/>
<feature type="compositionally biased region" description="Polar residues" evidence="1">
    <location>
        <begin position="27"/>
        <end position="40"/>
    </location>
</feature>
<dbReference type="STRING" id="1081103.A0A0B2WEL7"/>
<feature type="region of interest" description="Disordered" evidence="1">
    <location>
        <begin position="220"/>
        <end position="291"/>
    </location>
</feature>
<proteinExistence type="predicted"/>
<evidence type="ECO:0000256" key="1">
    <source>
        <dbReference type="SAM" id="MobiDB-lite"/>
    </source>
</evidence>
<dbReference type="AlphaFoldDB" id="A0A0B2WEL7"/>
<dbReference type="GeneID" id="63742362"/>
<feature type="compositionally biased region" description="Basic and acidic residues" evidence="1">
    <location>
        <begin position="311"/>
        <end position="323"/>
    </location>
</feature>
<evidence type="ECO:0000313" key="3">
    <source>
        <dbReference type="Proteomes" id="UP000030816"/>
    </source>
</evidence>
<sequence>MLFHRRRARGQSRADDKDIGRAAIPNRPSSLTPYMSSQEKSPPASRPYSQLNLGSSPSRDYQSRLANRDSVESGLRKHPLYPRNVQMQSQDPENRKPGNLAIHSTRPEHQLQSSTPSAPRNSTNSTVGRRRPDLALQHATLPRTYTHTNTLTTIAPQPKPVSEAIVVGGFSASRLVNPPSPRKVGQERRSSSAKPGFIKLDVIPLSPLNLDFVDLHQVSTTPADTSDRHGSEDPGSYSTRPQSPVVRPVFAGAGSRPTLSFTPMRRRPLSKSSGLATKTPSPYSLPEGRNTFGSSTSLTSVLANAASTGAETDKGVGSSEKRKTGARLSFSALQLKAEQDRFGPLSEPGHQQLGEMKLGTQRIANFSPVAGYKRRGKGGNQTQFTTILSKNGIRSRDTGRRRPTSMAISNVPDPTLSSASLALHGTQDALKDNLSIPIKAKRQERFSFGDRPGTACNRKRLSILRELIEEPLDDYDLMREVSSSHSQVLKDDSWSQQQRQNTHTQYNAASKACADDIIDTSDDPSVNRVSEGSEIKDISGLDSGVVSPSSSHSSPGSLSQTDSGYSSSSPIQSKRAVADSGFPDKVALEGLSERDAKNESDDRVGIVGHQTTDDSIISLSRGSMRLLSTLIRPRHGLCISGIDDDDDDDSHLNSKRPSSINDTSQPRDSSVSQESAVNPRVRSNSGPQLAGKLQRLFAHQKEDDLSTGFASHDLKTVPTVPVDVEERLSEHNRVFPTSPKKLTRHSKRSTESLKTIVSVDSAAAYSESNYSQDDHCRRTCRLENSPKTDAAYKGRMNINSLDSPKSLYSLASSGAVKSLSSLQSTKSNSSATGANDTKMLDSEALPDGSELERANGDEGHVQRTTPPLTAIRPVLPANEALQDVSIGDKPVPPPRNPFRISRQVSSRQSMLPTSQIMIEDSAPDETSAALRAQDSQFVRDEGVLPASLTRRTQLGAGLDAYSGKATASAPNLLYSLSSKTEAVPRRGRRLTVADLTKELPPEPPREEILRSSFSKRPWQQRRLAARSGLQSSNQENERSYECHHDQVRSQTTTAMSPEQTQVVQDYISVFMSRRRHSALAHRPAFSESLAIASVERPHPKEEPRPPYRVLHSYNSPAYKNIPIWA</sequence>
<dbReference type="EMBL" id="AZHE01000038">
    <property type="protein sequence ID" value="KHN94271.1"/>
    <property type="molecule type" value="Genomic_DNA"/>
</dbReference>
<feature type="compositionally biased region" description="Polar residues" evidence="1">
    <location>
        <begin position="655"/>
        <end position="687"/>
    </location>
</feature>
<feature type="region of interest" description="Disordered" evidence="1">
    <location>
        <begin position="819"/>
        <end position="911"/>
    </location>
</feature>
<feature type="region of interest" description="Disordered" evidence="1">
    <location>
        <begin position="306"/>
        <end position="325"/>
    </location>
</feature>
<dbReference type="RefSeq" id="XP_040675337.1">
    <property type="nucleotide sequence ID" value="XM_040826705.1"/>
</dbReference>
<dbReference type="OrthoDB" id="5341904at2759"/>
<feature type="region of interest" description="Disordered" evidence="1">
    <location>
        <begin position="642"/>
        <end position="688"/>
    </location>
</feature>
<feature type="region of interest" description="Disordered" evidence="1">
    <location>
        <begin position="1021"/>
        <end position="1040"/>
    </location>
</feature>
<feature type="region of interest" description="Disordered" evidence="1">
    <location>
        <begin position="488"/>
        <end position="582"/>
    </location>
</feature>
<name>A0A0B2WEL7_METAS</name>
<feature type="region of interest" description="Disordered" evidence="1">
    <location>
        <begin position="1"/>
        <end position="129"/>
    </location>
</feature>
<feature type="compositionally biased region" description="Polar residues" evidence="1">
    <location>
        <begin position="110"/>
        <end position="127"/>
    </location>
</feature>
<feature type="compositionally biased region" description="Polar residues" evidence="1">
    <location>
        <begin position="270"/>
        <end position="282"/>
    </location>
</feature>
<feature type="compositionally biased region" description="Low complexity" evidence="1">
    <location>
        <begin position="819"/>
        <end position="830"/>
    </location>
</feature>
<protein>
    <recommendedName>
        <fullName evidence="4">Proteophosphoglycan ppg4</fullName>
    </recommendedName>
</protein>
<organism evidence="2 3">
    <name type="scientific">Metarhizium album (strain ARSEF 1941)</name>
    <dbReference type="NCBI Taxonomy" id="1081103"/>
    <lineage>
        <taxon>Eukaryota</taxon>
        <taxon>Fungi</taxon>
        <taxon>Dikarya</taxon>
        <taxon>Ascomycota</taxon>
        <taxon>Pezizomycotina</taxon>
        <taxon>Sordariomycetes</taxon>
        <taxon>Hypocreomycetidae</taxon>
        <taxon>Hypocreales</taxon>
        <taxon>Clavicipitaceae</taxon>
        <taxon>Metarhizium</taxon>
    </lineage>
</organism>
<dbReference type="Proteomes" id="UP000030816">
    <property type="component" value="Unassembled WGS sequence"/>
</dbReference>
<comment type="caution">
    <text evidence="2">The sequence shown here is derived from an EMBL/GenBank/DDBJ whole genome shotgun (WGS) entry which is preliminary data.</text>
</comment>
<feature type="compositionally biased region" description="Polar residues" evidence="1">
    <location>
        <begin position="494"/>
        <end position="508"/>
    </location>
</feature>